<dbReference type="AlphaFoldDB" id="A0A3S3ACI4"/>
<dbReference type="GO" id="GO:0006865">
    <property type="term" value="P:amino acid transport"/>
    <property type="evidence" value="ECO:0007669"/>
    <property type="project" value="UniProtKB-KW"/>
</dbReference>
<dbReference type="FunFam" id="1.20.1740.10:FF:000001">
    <property type="entry name" value="Amino acid permease"/>
    <property type="match status" value="1"/>
</dbReference>
<keyword evidence="4" id="KW-1003">Cell membrane</keyword>
<dbReference type="PIRSF" id="PIRSF006060">
    <property type="entry name" value="AA_transporter"/>
    <property type="match status" value="1"/>
</dbReference>
<feature type="transmembrane region" description="Helical" evidence="9">
    <location>
        <begin position="91"/>
        <end position="110"/>
    </location>
</feature>
<keyword evidence="8 9" id="KW-0472">Membrane</keyword>
<dbReference type="OrthoDB" id="5297508at2"/>
<protein>
    <submittedName>
        <fullName evidence="11">Amino acid permease</fullName>
    </submittedName>
</protein>
<feature type="transmembrane region" description="Helical" evidence="9">
    <location>
        <begin position="435"/>
        <end position="455"/>
    </location>
</feature>
<keyword evidence="5 9" id="KW-0812">Transmembrane</keyword>
<evidence type="ECO:0000256" key="4">
    <source>
        <dbReference type="ARBA" id="ARBA00022475"/>
    </source>
</evidence>
<evidence type="ECO:0000256" key="7">
    <source>
        <dbReference type="ARBA" id="ARBA00022989"/>
    </source>
</evidence>
<feature type="transmembrane region" description="Helical" evidence="9">
    <location>
        <begin position="289"/>
        <end position="317"/>
    </location>
</feature>
<sequence>MSQHETIRTAPSEEGYSRGLNARTVQMIAIGGAIGTGLFYGAGGAIAEAGPSLILVYLVAGLAMFVIMRALGELLTYRPISGSFGEYAEEFLGRFFGFATGWAYWAMGAATCMAEITVAGKYVEYWWPSIPTWLTALVVLFVLFSANLVSVRLFGETEFWFSSIKITAIVGMILIGIGVLTLGFGHATNPTVTNLWADGGVFPNGFGSALMTLQVVLFAYVGVELVGVTAGEAKDPRRTLRKAINTLPFRIGLFYIGSLIVILSVASWRDFHAGKSPFVEVLEQIGIPAAAGIMNFVLLTAALSSCNSGIYATGRMLRSLSLRREAPAPLARLSSRHVPYAGITMSTGVMVIGVIVNVLSPNRAFIYITSVSTVGIIFVWGVILVCHLRYRRLVNRGALPASDYRLPGAPYTTWTTLAFLASVVVLLFYSDAGRIALVVGAVFGVMVSAGYYALLGRASSRY</sequence>
<feature type="transmembrane region" description="Helical" evidence="9">
    <location>
        <begin position="365"/>
        <end position="390"/>
    </location>
</feature>
<evidence type="ECO:0000313" key="11">
    <source>
        <dbReference type="EMBL" id="RVW04834.1"/>
    </source>
</evidence>
<proteinExistence type="inferred from homology"/>
<feature type="transmembrane region" description="Helical" evidence="9">
    <location>
        <begin position="27"/>
        <end position="47"/>
    </location>
</feature>
<dbReference type="EMBL" id="RKLN01000002">
    <property type="protein sequence ID" value="RVW04834.1"/>
    <property type="molecule type" value="Genomic_DNA"/>
</dbReference>
<evidence type="ECO:0000256" key="3">
    <source>
        <dbReference type="ARBA" id="ARBA00022448"/>
    </source>
</evidence>
<evidence type="ECO:0000256" key="1">
    <source>
        <dbReference type="ARBA" id="ARBA00004651"/>
    </source>
</evidence>
<evidence type="ECO:0000256" key="5">
    <source>
        <dbReference type="ARBA" id="ARBA00022692"/>
    </source>
</evidence>
<dbReference type="RefSeq" id="WP_127946555.1">
    <property type="nucleotide sequence ID" value="NZ_RKLN01000002.1"/>
</dbReference>
<evidence type="ECO:0000313" key="12">
    <source>
        <dbReference type="Proteomes" id="UP000284333"/>
    </source>
</evidence>
<feature type="transmembrane region" description="Helical" evidence="9">
    <location>
        <begin position="130"/>
        <end position="154"/>
    </location>
</feature>
<dbReference type="PANTHER" id="PTHR43495">
    <property type="entry name" value="GABA PERMEASE"/>
    <property type="match status" value="1"/>
</dbReference>
<reference evidence="11 12" key="1">
    <citation type="submission" date="2018-11" db="EMBL/GenBank/DDBJ databases">
        <title>Rhodococcus spongicola sp. nov. and Rhodococcus xishaensis sp. nov. from marine sponges.</title>
        <authorList>
            <person name="Li L."/>
            <person name="Lin H.W."/>
        </authorList>
    </citation>
    <scope>NUCLEOTIDE SEQUENCE [LARGE SCALE GENOMIC DNA]</scope>
    <source>
        <strain evidence="11 12">LHW50502</strain>
    </source>
</reference>
<gene>
    <name evidence="11" type="ORF">EF834_07515</name>
</gene>
<comment type="similarity">
    <text evidence="2">Belongs to the amino acid-polyamine-organocation (APC) superfamily. Amino acid transporter (AAT) (TC 2.A.3.1) family.</text>
</comment>
<dbReference type="PROSITE" id="PS00218">
    <property type="entry name" value="AMINO_ACID_PERMEASE_1"/>
    <property type="match status" value="1"/>
</dbReference>
<keyword evidence="12" id="KW-1185">Reference proteome</keyword>
<evidence type="ECO:0000256" key="2">
    <source>
        <dbReference type="ARBA" id="ARBA00008583"/>
    </source>
</evidence>
<evidence type="ECO:0000256" key="6">
    <source>
        <dbReference type="ARBA" id="ARBA00022970"/>
    </source>
</evidence>
<feature type="transmembrane region" description="Helical" evidence="9">
    <location>
        <begin position="247"/>
        <end position="269"/>
    </location>
</feature>
<keyword evidence="7 9" id="KW-1133">Transmembrane helix</keyword>
<accession>A0A3S3ACI4</accession>
<dbReference type="PANTHER" id="PTHR43495:SF1">
    <property type="entry name" value="L-ASPARAGINE PERMEASE"/>
    <property type="match status" value="1"/>
</dbReference>
<evidence type="ECO:0000256" key="8">
    <source>
        <dbReference type="ARBA" id="ARBA00023136"/>
    </source>
</evidence>
<evidence type="ECO:0000256" key="9">
    <source>
        <dbReference type="SAM" id="Phobius"/>
    </source>
</evidence>
<dbReference type="InterPro" id="IPR004840">
    <property type="entry name" value="Amino_acid_permease_CS"/>
</dbReference>
<dbReference type="Gene3D" id="1.20.1740.10">
    <property type="entry name" value="Amino acid/polyamine transporter I"/>
    <property type="match status" value="1"/>
</dbReference>
<dbReference type="Proteomes" id="UP000284333">
    <property type="component" value="Unassembled WGS sequence"/>
</dbReference>
<name>A0A3S3ACI4_9NOCA</name>
<feature type="transmembrane region" description="Helical" evidence="9">
    <location>
        <begin position="53"/>
        <end position="71"/>
    </location>
</feature>
<feature type="transmembrane region" description="Helical" evidence="9">
    <location>
        <begin position="411"/>
        <end position="429"/>
    </location>
</feature>
<feature type="transmembrane region" description="Helical" evidence="9">
    <location>
        <begin position="166"/>
        <end position="185"/>
    </location>
</feature>
<comment type="caution">
    <text evidence="11">The sequence shown here is derived from an EMBL/GenBank/DDBJ whole genome shotgun (WGS) entry which is preliminary data.</text>
</comment>
<dbReference type="GO" id="GO:0055085">
    <property type="term" value="P:transmembrane transport"/>
    <property type="evidence" value="ECO:0007669"/>
    <property type="project" value="InterPro"/>
</dbReference>
<feature type="transmembrane region" description="Helical" evidence="9">
    <location>
        <begin position="205"/>
        <end position="226"/>
    </location>
</feature>
<keyword evidence="3" id="KW-0813">Transport</keyword>
<dbReference type="Pfam" id="PF00324">
    <property type="entry name" value="AA_permease"/>
    <property type="match status" value="1"/>
</dbReference>
<feature type="domain" description="Amino acid permease/ SLC12A" evidence="10">
    <location>
        <begin position="25"/>
        <end position="434"/>
    </location>
</feature>
<dbReference type="InterPro" id="IPR004841">
    <property type="entry name" value="AA-permease/SLC12A_dom"/>
</dbReference>
<keyword evidence="6" id="KW-0029">Amino-acid transport</keyword>
<evidence type="ECO:0000259" key="10">
    <source>
        <dbReference type="Pfam" id="PF00324"/>
    </source>
</evidence>
<organism evidence="11 12">
    <name type="scientific">Rhodococcus spongiicola</name>
    <dbReference type="NCBI Taxonomy" id="2487352"/>
    <lineage>
        <taxon>Bacteria</taxon>
        <taxon>Bacillati</taxon>
        <taxon>Actinomycetota</taxon>
        <taxon>Actinomycetes</taxon>
        <taxon>Mycobacteriales</taxon>
        <taxon>Nocardiaceae</taxon>
        <taxon>Rhodococcus</taxon>
    </lineage>
</organism>
<feature type="transmembrane region" description="Helical" evidence="9">
    <location>
        <begin position="338"/>
        <end position="359"/>
    </location>
</feature>
<dbReference type="GO" id="GO:0005886">
    <property type="term" value="C:plasma membrane"/>
    <property type="evidence" value="ECO:0007669"/>
    <property type="project" value="UniProtKB-SubCell"/>
</dbReference>
<comment type="subcellular location">
    <subcellularLocation>
        <location evidence="1">Cell membrane</location>
        <topology evidence="1">Multi-pass membrane protein</topology>
    </subcellularLocation>
</comment>